<keyword evidence="2 4" id="KW-0479">Metal-binding</keyword>
<evidence type="ECO:0000259" key="5">
    <source>
        <dbReference type="PROSITE" id="PS51007"/>
    </source>
</evidence>
<gene>
    <name evidence="6" type="ORF">HNQ92_004325</name>
</gene>
<accession>A0A840TTD8</accession>
<dbReference type="Proteomes" id="UP000557307">
    <property type="component" value="Unassembled WGS sequence"/>
</dbReference>
<reference evidence="6 7" key="1">
    <citation type="submission" date="2020-08" db="EMBL/GenBank/DDBJ databases">
        <title>Genomic Encyclopedia of Type Strains, Phase IV (KMG-IV): sequencing the most valuable type-strain genomes for metagenomic binning, comparative biology and taxonomic classification.</title>
        <authorList>
            <person name="Goeker M."/>
        </authorList>
    </citation>
    <scope>NUCLEOTIDE SEQUENCE [LARGE SCALE GENOMIC DNA]</scope>
    <source>
        <strain evidence="6 7">DSM 105074</strain>
    </source>
</reference>
<dbReference type="PROSITE" id="PS51007">
    <property type="entry name" value="CYTC"/>
    <property type="match status" value="2"/>
</dbReference>
<dbReference type="Gene3D" id="1.10.760.10">
    <property type="entry name" value="Cytochrome c-like domain"/>
    <property type="match status" value="2"/>
</dbReference>
<dbReference type="EMBL" id="JACHGF010000008">
    <property type="protein sequence ID" value="MBB5286165.1"/>
    <property type="molecule type" value="Genomic_DNA"/>
</dbReference>
<dbReference type="GO" id="GO:0020037">
    <property type="term" value="F:heme binding"/>
    <property type="evidence" value="ECO:0007669"/>
    <property type="project" value="InterPro"/>
</dbReference>
<sequence>MKRKIFKYIGLGLLAVLALLLGGYFLVKRSVHNRTTQKYAFATERLHVPSDSATLARGRHLVAIKGCQDCHGQDLAGKVLNDDGALGRLVATNITSGKGGLAQDYTTDDWVRALRHGVDKTGRPLLLMPSQETTLLSAEDLGAVIAYCQQVPAVDNPLPANSLGPLGVLLTHFDKIPLLSVEKIDHTQPMLARADTTEGVAMGKYLAVSCSGCHRPDFKGGEPVVPGQPPVPDLTSAGHIGKWTQEQFIQTLRTGKTPAGHQMNNENMPWKMTAQYEQKELASLYQYFRSL</sequence>
<evidence type="ECO:0000313" key="6">
    <source>
        <dbReference type="EMBL" id="MBB5286165.1"/>
    </source>
</evidence>
<dbReference type="InterPro" id="IPR009056">
    <property type="entry name" value="Cyt_c-like_dom"/>
</dbReference>
<feature type="domain" description="Cytochrome c" evidence="5">
    <location>
        <begin position="53"/>
        <end position="152"/>
    </location>
</feature>
<dbReference type="InterPro" id="IPR036909">
    <property type="entry name" value="Cyt_c-like_dom_sf"/>
</dbReference>
<evidence type="ECO:0000256" key="4">
    <source>
        <dbReference type="PROSITE-ProRule" id="PRU00433"/>
    </source>
</evidence>
<dbReference type="PANTHER" id="PTHR35008">
    <property type="entry name" value="BLL4482 PROTEIN-RELATED"/>
    <property type="match status" value="1"/>
</dbReference>
<evidence type="ECO:0000256" key="2">
    <source>
        <dbReference type="ARBA" id="ARBA00022723"/>
    </source>
</evidence>
<dbReference type="RefSeq" id="WP_184177008.1">
    <property type="nucleotide sequence ID" value="NZ_JACHGF010000008.1"/>
</dbReference>
<feature type="domain" description="Cytochrome c" evidence="5">
    <location>
        <begin position="194"/>
        <end position="291"/>
    </location>
</feature>
<evidence type="ECO:0000256" key="1">
    <source>
        <dbReference type="ARBA" id="ARBA00022617"/>
    </source>
</evidence>
<evidence type="ECO:0000256" key="3">
    <source>
        <dbReference type="ARBA" id="ARBA00023004"/>
    </source>
</evidence>
<keyword evidence="3 4" id="KW-0408">Iron</keyword>
<keyword evidence="7" id="KW-1185">Reference proteome</keyword>
<organism evidence="6 7">
    <name type="scientific">Rhabdobacter roseus</name>
    <dbReference type="NCBI Taxonomy" id="1655419"/>
    <lineage>
        <taxon>Bacteria</taxon>
        <taxon>Pseudomonadati</taxon>
        <taxon>Bacteroidota</taxon>
        <taxon>Cytophagia</taxon>
        <taxon>Cytophagales</taxon>
        <taxon>Cytophagaceae</taxon>
        <taxon>Rhabdobacter</taxon>
    </lineage>
</organism>
<dbReference type="AlphaFoldDB" id="A0A840TTD8"/>
<dbReference type="Pfam" id="PF00034">
    <property type="entry name" value="Cytochrom_C"/>
    <property type="match status" value="1"/>
</dbReference>
<name>A0A840TTD8_9BACT</name>
<dbReference type="InterPro" id="IPR051459">
    <property type="entry name" value="Cytochrome_c-type_DH"/>
</dbReference>
<dbReference type="GO" id="GO:0009055">
    <property type="term" value="F:electron transfer activity"/>
    <property type="evidence" value="ECO:0007669"/>
    <property type="project" value="InterPro"/>
</dbReference>
<keyword evidence="1 4" id="KW-0349">Heme</keyword>
<dbReference type="GO" id="GO:0046872">
    <property type="term" value="F:metal ion binding"/>
    <property type="evidence" value="ECO:0007669"/>
    <property type="project" value="UniProtKB-KW"/>
</dbReference>
<protein>
    <submittedName>
        <fullName evidence="6">Mono/diheme cytochrome c family protein</fullName>
    </submittedName>
</protein>
<dbReference type="SUPFAM" id="SSF46626">
    <property type="entry name" value="Cytochrome c"/>
    <property type="match status" value="2"/>
</dbReference>
<dbReference type="PANTHER" id="PTHR35008:SF8">
    <property type="entry name" value="ALCOHOL DEHYDROGENASE CYTOCHROME C SUBUNIT"/>
    <property type="match status" value="1"/>
</dbReference>
<proteinExistence type="predicted"/>
<evidence type="ECO:0000313" key="7">
    <source>
        <dbReference type="Proteomes" id="UP000557307"/>
    </source>
</evidence>
<dbReference type="Pfam" id="PF13442">
    <property type="entry name" value="Cytochrome_CBB3"/>
    <property type="match status" value="1"/>
</dbReference>
<comment type="caution">
    <text evidence="6">The sequence shown here is derived from an EMBL/GenBank/DDBJ whole genome shotgun (WGS) entry which is preliminary data.</text>
</comment>